<reference evidence="1 2" key="1">
    <citation type="submission" date="2024-01" db="EMBL/GenBank/DDBJ databases">
        <title>A telomere-to-telomere, gap-free genome of sweet tea (Lithocarpus litseifolius).</title>
        <authorList>
            <person name="Zhou J."/>
        </authorList>
    </citation>
    <scope>NUCLEOTIDE SEQUENCE [LARGE SCALE GENOMIC DNA]</scope>
    <source>
        <strain evidence="1">Zhou-2022a</strain>
        <tissue evidence="1">Leaf</tissue>
    </source>
</reference>
<dbReference type="EMBL" id="JAZDWU010000002">
    <property type="protein sequence ID" value="KAL0011549.1"/>
    <property type="molecule type" value="Genomic_DNA"/>
</dbReference>
<keyword evidence="2" id="KW-1185">Reference proteome</keyword>
<dbReference type="AlphaFoldDB" id="A0AAW2DN80"/>
<protein>
    <submittedName>
        <fullName evidence="1">Uncharacterized protein</fullName>
    </submittedName>
</protein>
<dbReference type="InterPro" id="IPR053098">
    <property type="entry name" value="Petuviruses_polyprotein"/>
</dbReference>
<organism evidence="1 2">
    <name type="scientific">Lithocarpus litseifolius</name>
    <dbReference type="NCBI Taxonomy" id="425828"/>
    <lineage>
        <taxon>Eukaryota</taxon>
        <taxon>Viridiplantae</taxon>
        <taxon>Streptophyta</taxon>
        <taxon>Embryophyta</taxon>
        <taxon>Tracheophyta</taxon>
        <taxon>Spermatophyta</taxon>
        <taxon>Magnoliopsida</taxon>
        <taxon>eudicotyledons</taxon>
        <taxon>Gunneridae</taxon>
        <taxon>Pentapetalae</taxon>
        <taxon>rosids</taxon>
        <taxon>fabids</taxon>
        <taxon>Fagales</taxon>
        <taxon>Fagaceae</taxon>
        <taxon>Lithocarpus</taxon>
    </lineage>
</organism>
<proteinExistence type="predicted"/>
<dbReference type="Proteomes" id="UP001459277">
    <property type="component" value="Unassembled WGS sequence"/>
</dbReference>
<comment type="caution">
    <text evidence="1">The sequence shown here is derived from an EMBL/GenBank/DDBJ whole genome shotgun (WGS) entry which is preliminary data.</text>
</comment>
<gene>
    <name evidence="1" type="ORF">SO802_006657</name>
</gene>
<name>A0AAW2DN80_9ROSI</name>
<evidence type="ECO:0000313" key="1">
    <source>
        <dbReference type="EMBL" id="KAL0011549.1"/>
    </source>
</evidence>
<sequence>MAVRDIAQSNDALLIQVDLGMTPMCTFVPRQLNRDEMLHLFPESWITKYEMLHQATKPIQSNDPFFIRKVNGEVETRFLTAPPEKKDVTIFPTKIAMLQLMSYVCGDGLTLKAFREDGKPCSKGKSPSGHIWWNVCNCADCQEEEAFKEDYSKRKKKSS</sequence>
<accession>A0AAW2DN80</accession>
<dbReference type="PANTHER" id="PTHR48435:SF1">
    <property type="entry name" value="POLYPROTEIN"/>
    <property type="match status" value="1"/>
</dbReference>
<dbReference type="PANTHER" id="PTHR48435">
    <property type="entry name" value="POLYPROTEIN"/>
    <property type="match status" value="1"/>
</dbReference>
<evidence type="ECO:0000313" key="2">
    <source>
        <dbReference type="Proteomes" id="UP001459277"/>
    </source>
</evidence>